<name>A0ABS2NDC5_9BACI</name>
<reference evidence="1 2" key="1">
    <citation type="submission" date="2021-01" db="EMBL/GenBank/DDBJ databases">
        <title>Genomic Encyclopedia of Type Strains, Phase IV (KMG-IV): sequencing the most valuable type-strain genomes for metagenomic binning, comparative biology and taxonomic classification.</title>
        <authorList>
            <person name="Goeker M."/>
        </authorList>
    </citation>
    <scope>NUCLEOTIDE SEQUENCE [LARGE SCALE GENOMIC DNA]</scope>
    <source>
        <strain evidence="1 2">DSM 24834</strain>
    </source>
</reference>
<dbReference type="Proteomes" id="UP001646157">
    <property type="component" value="Unassembled WGS sequence"/>
</dbReference>
<evidence type="ECO:0000313" key="1">
    <source>
        <dbReference type="EMBL" id="MBM7585566.1"/>
    </source>
</evidence>
<dbReference type="EMBL" id="JAFBDZ010000002">
    <property type="protein sequence ID" value="MBM7585566.1"/>
    <property type="molecule type" value="Genomic_DNA"/>
</dbReference>
<sequence>MKERTFTSFEQYERYLKEKMINKAKCKGLEGDAYVEYLQKHENAATRIWKENDLQDWLEKDGYVTIAVWRDETGQRKIGRGRPKKPESEKLKHSIHVRLDDERYKKLTHFCKEKNIDVSEAIRILINNL</sequence>
<protein>
    <recommendedName>
        <fullName evidence="3">Ribbon-helix-helix protein CopG domain-containing protein</fullName>
    </recommendedName>
</protein>
<gene>
    <name evidence="1" type="ORF">JOC86_002108</name>
</gene>
<evidence type="ECO:0000313" key="2">
    <source>
        <dbReference type="Proteomes" id="UP001646157"/>
    </source>
</evidence>
<proteinExistence type="predicted"/>
<comment type="caution">
    <text evidence="1">The sequence shown here is derived from an EMBL/GenBank/DDBJ whole genome shotgun (WGS) entry which is preliminary data.</text>
</comment>
<evidence type="ECO:0008006" key="3">
    <source>
        <dbReference type="Google" id="ProtNLM"/>
    </source>
</evidence>
<dbReference type="RefSeq" id="WP_205171799.1">
    <property type="nucleotide sequence ID" value="NZ_JAFBDZ010000002.1"/>
</dbReference>
<keyword evidence="2" id="KW-1185">Reference proteome</keyword>
<accession>A0ABS2NDC5</accession>
<organism evidence="1 2">
    <name type="scientific">Rossellomorea pakistanensis</name>
    <dbReference type="NCBI Taxonomy" id="992288"/>
    <lineage>
        <taxon>Bacteria</taxon>
        <taxon>Bacillati</taxon>
        <taxon>Bacillota</taxon>
        <taxon>Bacilli</taxon>
        <taxon>Bacillales</taxon>
        <taxon>Bacillaceae</taxon>
        <taxon>Rossellomorea</taxon>
    </lineage>
</organism>